<dbReference type="PROSITE" id="PS01234">
    <property type="entry name" value="GATB"/>
    <property type="match status" value="1"/>
</dbReference>
<dbReference type="FunFam" id="1.10.10.410:FF:000001">
    <property type="entry name" value="Aspartyl/glutamyl-tRNA(Asn/Gln) amidotransferase subunit B"/>
    <property type="match status" value="1"/>
</dbReference>
<keyword evidence="13" id="KW-0808">Transferase</keyword>
<protein>
    <recommendedName>
        <fullName evidence="3 11">Aspartyl/glutamyl-tRNA(Asn/Gln) amidotransferase subunit B</fullName>
        <shortName evidence="11">Asp/Glu-ADT subunit B</shortName>
        <ecNumber evidence="11">6.3.5.-</ecNumber>
    </recommendedName>
</protein>
<dbReference type="NCBIfam" id="NF004012">
    <property type="entry name" value="PRK05477.1-2"/>
    <property type="match status" value="1"/>
</dbReference>
<dbReference type="GO" id="GO:0016740">
    <property type="term" value="F:transferase activity"/>
    <property type="evidence" value="ECO:0007669"/>
    <property type="project" value="UniProtKB-KW"/>
</dbReference>
<dbReference type="InterPro" id="IPR017959">
    <property type="entry name" value="Asn/Gln-tRNA_amidoTrfase_suB/E"/>
</dbReference>
<dbReference type="FunFam" id="1.10.150.380:FF:000001">
    <property type="entry name" value="Aspartyl/glutamyl-tRNA(Asn/Gln) amidotransferase subunit B"/>
    <property type="match status" value="1"/>
</dbReference>
<dbReference type="InterPro" id="IPR006075">
    <property type="entry name" value="Asn/Gln-tRNA_Trfase_suB/E_cat"/>
</dbReference>
<dbReference type="InterPro" id="IPR014746">
    <property type="entry name" value="Gln_synth/guanido_kin_cat_dom"/>
</dbReference>
<dbReference type="InterPro" id="IPR003789">
    <property type="entry name" value="Asn/Gln_tRNA_amidoTrase-B-like"/>
</dbReference>
<evidence type="ECO:0000256" key="1">
    <source>
        <dbReference type="ARBA" id="ARBA00005306"/>
    </source>
</evidence>
<keyword evidence="5 11" id="KW-0547">Nucleotide-binding</keyword>
<dbReference type="InterPro" id="IPR042114">
    <property type="entry name" value="GatB_C_1"/>
</dbReference>
<evidence type="ECO:0000256" key="3">
    <source>
        <dbReference type="ARBA" id="ARBA00016923"/>
    </source>
</evidence>
<organism evidence="13 14">
    <name type="scientific">Cupriavidus lacunae</name>
    <dbReference type="NCBI Taxonomy" id="2666307"/>
    <lineage>
        <taxon>Bacteria</taxon>
        <taxon>Pseudomonadati</taxon>
        <taxon>Pseudomonadota</taxon>
        <taxon>Betaproteobacteria</taxon>
        <taxon>Burkholderiales</taxon>
        <taxon>Burkholderiaceae</taxon>
        <taxon>Cupriavidus</taxon>
    </lineage>
</organism>
<dbReference type="InterPro" id="IPR018027">
    <property type="entry name" value="Asn/Gln_amidotransferase"/>
</dbReference>
<evidence type="ECO:0000256" key="10">
    <source>
        <dbReference type="ARBA" id="ARBA00047913"/>
    </source>
</evidence>
<keyword evidence="4 11" id="KW-0436">Ligase</keyword>
<dbReference type="SUPFAM" id="SSF89095">
    <property type="entry name" value="GatB/YqeY motif"/>
    <property type="match status" value="1"/>
</dbReference>
<accession>A0A370NVY9</accession>
<dbReference type="Pfam" id="PF02934">
    <property type="entry name" value="GatB_N"/>
    <property type="match status" value="1"/>
</dbReference>
<evidence type="ECO:0000256" key="2">
    <source>
        <dbReference type="ARBA" id="ARBA00011123"/>
    </source>
</evidence>
<comment type="caution">
    <text evidence="13">The sequence shown here is derived from an EMBL/GenBank/DDBJ whole genome shotgun (WGS) entry which is preliminary data.</text>
</comment>
<dbReference type="EMBL" id="QKWJ01000013">
    <property type="protein sequence ID" value="RDK09769.1"/>
    <property type="molecule type" value="Genomic_DNA"/>
</dbReference>
<dbReference type="GO" id="GO:0006412">
    <property type="term" value="P:translation"/>
    <property type="evidence" value="ECO:0007669"/>
    <property type="project" value="UniProtKB-UniRule"/>
</dbReference>
<dbReference type="GO" id="GO:0005524">
    <property type="term" value="F:ATP binding"/>
    <property type="evidence" value="ECO:0007669"/>
    <property type="project" value="UniProtKB-KW"/>
</dbReference>
<dbReference type="GO" id="GO:0070681">
    <property type="term" value="P:glutaminyl-tRNAGln biosynthesis via transamidation"/>
    <property type="evidence" value="ECO:0007669"/>
    <property type="project" value="TreeGrafter"/>
</dbReference>
<name>A0A370NVY9_9BURK</name>
<dbReference type="RefSeq" id="WP_115212021.1">
    <property type="nucleotide sequence ID" value="NZ_QKWJ01000013.1"/>
</dbReference>
<evidence type="ECO:0000256" key="6">
    <source>
        <dbReference type="ARBA" id="ARBA00022840"/>
    </source>
</evidence>
<comment type="similarity">
    <text evidence="1 11">Belongs to the GatB/GatE family. GatB subfamily.</text>
</comment>
<dbReference type="PANTHER" id="PTHR11659">
    <property type="entry name" value="GLUTAMYL-TRNA GLN AMIDOTRANSFERASE SUBUNIT B MITOCHONDRIAL AND PROKARYOTIC PET112-RELATED"/>
    <property type="match status" value="1"/>
</dbReference>
<dbReference type="AlphaFoldDB" id="A0A370NVY9"/>
<keyword evidence="6 11" id="KW-0067">ATP-binding</keyword>
<dbReference type="NCBIfam" id="NF004015">
    <property type="entry name" value="PRK05477.1-5"/>
    <property type="match status" value="1"/>
</dbReference>
<proteinExistence type="inferred from homology"/>
<evidence type="ECO:0000259" key="12">
    <source>
        <dbReference type="SMART" id="SM00845"/>
    </source>
</evidence>
<evidence type="ECO:0000256" key="8">
    <source>
        <dbReference type="ARBA" id="ARBA00024799"/>
    </source>
</evidence>
<dbReference type="InterPro" id="IPR023168">
    <property type="entry name" value="GatB_Yqey_C_2"/>
</dbReference>
<evidence type="ECO:0000313" key="14">
    <source>
        <dbReference type="Proteomes" id="UP000255165"/>
    </source>
</evidence>
<keyword evidence="14" id="KW-1185">Reference proteome</keyword>
<dbReference type="GO" id="GO:0050567">
    <property type="term" value="F:glutaminyl-tRNA synthase (glutamine-hydrolyzing) activity"/>
    <property type="evidence" value="ECO:0007669"/>
    <property type="project" value="UniProtKB-UniRule"/>
</dbReference>
<evidence type="ECO:0000313" key="13">
    <source>
        <dbReference type="EMBL" id="RDK09769.1"/>
    </source>
</evidence>
<dbReference type="SUPFAM" id="SSF55931">
    <property type="entry name" value="Glutamine synthetase/guanido kinase"/>
    <property type="match status" value="1"/>
</dbReference>
<evidence type="ECO:0000256" key="7">
    <source>
        <dbReference type="ARBA" id="ARBA00022917"/>
    </source>
</evidence>
<comment type="catalytic activity">
    <reaction evidence="9 11">
        <text>L-aspartyl-tRNA(Asn) + L-glutamine + ATP + H2O = L-asparaginyl-tRNA(Asn) + L-glutamate + ADP + phosphate + 2 H(+)</text>
        <dbReference type="Rhea" id="RHEA:14513"/>
        <dbReference type="Rhea" id="RHEA-COMP:9674"/>
        <dbReference type="Rhea" id="RHEA-COMP:9677"/>
        <dbReference type="ChEBI" id="CHEBI:15377"/>
        <dbReference type="ChEBI" id="CHEBI:15378"/>
        <dbReference type="ChEBI" id="CHEBI:29985"/>
        <dbReference type="ChEBI" id="CHEBI:30616"/>
        <dbReference type="ChEBI" id="CHEBI:43474"/>
        <dbReference type="ChEBI" id="CHEBI:58359"/>
        <dbReference type="ChEBI" id="CHEBI:78515"/>
        <dbReference type="ChEBI" id="CHEBI:78516"/>
        <dbReference type="ChEBI" id="CHEBI:456216"/>
    </reaction>
</comment>
<dbReference type="NCBIfam" id="NF004014">
    <property type="entry name" value="PRK05477.1-4"/>
    <property type="match status" value="1"/>
</dbReference>
<dbReference type="Pfam" id="PF02637">
    <property type="entry name" value="GatB_Yqey"/>
    <property type="match status" value="1"/>
</dbReference>
<evidence type="ECO:0000256" key="11">
    <source>
        <dbReference type="HAMAP-Rule" id="MF_00121"/>
    </source>
</evidence>
<comment type="function">
    <text evidence="8 11">Allows the formation of correctly charged Asn-tRNA(Asn) or Gln-tRNA(Gln) through the transamidation of misacylated Asp-tRNA(Asn) or Glu-tRNA(Gln) in organisms which lack either or both of asparaginyl-tRNA or glutaminyl-tRNA synthetases. The reaction takes place in the presence of glutamine and ATP through an activated phospho-Asp-tRNA(Asn) or phospho-Glu-tRNA(Gln).</text>
</comment>
<dbReference type="Gene3D" id="1.10.150.380">
    <property type="entry name" value="GatB domain, N-terminal subdomain"/>
    <property type="match status" value="1"/>
</dbReference>
<dbReference type="InterPro" id="IPR004413">
    <property type="entry name" value="GatB"/>
</dbReference>
<dbReference type="InterPro" id="IPR017958">
    <property type="entry name" value="Gln-tRNA_amidoTrfase_suB_CS"/>
</dbReference>
<dbReference type="EC" id="6.3.5.-" evidence="11"/>
<dbReference type="PANTHER" id="PTHR11659:SF0">
    <property type="entry name" value="GLUTAMYL-TRNA(GLN) AMIDOTRANSFERASE SUBUNIT B, MITOCHONDRIAL"/>
    <property type="match status" value="1"/>
</dbReference>
<keyword evidence="7 11" id="KW-0648">Protein biosynthesis</keyword>
<evidence type="ECO:0000256" key="4">
    <source>
        <dbReference type="ARBA" id="ARBA00022598"/>
    </source>
</evidence>
<sequence>MQWEVVIGLETHAQLSTASKIFSGTSTAFGAEANTQASPVDLALPGVLPVLNQGAVERAIQFGLAIGATIAPRSIFARKNYFYPDLPKGYQISQYEIPVVQGGTITIQVEGKQGESYEKTVNLTRAHLEEDAGKSLHEDFAGMTGIDLNRAGTPLLEIVTEPDMRSAAEAVAYAKALHSLVVWLGICDGNMQEGSFRCDANVSVRPLGQKEFGTRREIKNLNSFRFLQQAIDYEVQWQIAEIEDGRKIQQATVLFDPDTGETRAMRTKEDAHDYRYFPDPDLMPLEIDPSWVERVRGELPELPAAMQARFVSQYGLSAYDATTLTATKAFATYYEAVVAGAGTANAKPAANWLMGDVASQLNREGIAIDAAPVTPAQLAKLLTRIADGTVSNNTAKKDVFPAMWAGEHGGDADAIIEARGLKQMSDSGELEKIIDDVLAANAKSVEEFRSGKEKAFNALVGQAMKATKGKANPAQVNELLKKKLG</sequence>
<dbReference type="HAMAP" id="MF_00121">
    <property type="entry name" value="GatB"/>
    <property type="match status" value="1"/>
</dbReference>
<dbReference type="SMART" id="SM00845">
    <property type="entry name" value="GatB_Yqey"/>
    <property type="match status" value="1"/>
</dbReference>
<dbReference type="Proteomes" id="UP000255165">
    <property type="component" value="Unassembled WGS sequence"/>
</dbReference>
<dbReference type="GO" id="GO:0050566">
    <property type="term" value="F:asparaginyl-tRNA synthase (glutamine-hydrolyzing) activity"/>
    <property type="evidence" value="ECO:0007669"/>
    <property type="project" value="RHEA"/>
</dbReference>
<evidence type="ECO:0000256" key="5">
    <source>
        <dbReference type="ARBA" id="ARBA00022741"/>
    </source>
</evidence>
<feature type="domain" description="Asn/Gln amidotransferase" evidence="12">
    <location>
        <begin position="332"/>
        <end position="484"/>
    </location>
</feature>
<comment type="catalytic activity">
    <reaction evidence="10 11">
        <text>L-glutamyl-tRNA(Gln) + L-glutamine + ATP + H2O = L-glutaminyl-tRNA(Gln) + L-glutamate + ADP + phosphate + H(+)</text>
        <dbReference type="Rhea" id="RHEA:17521"/>
        <dbReference type="Rhea" id="RHEA-COMP:9681"/>
        <dbReference type="Rhea" id="RHEA-COMP:9684"/>
        <dbReference type="ChEBI" id="CHEBI:15377"/>
        <dbReference type="ChEBI" id="CHEBI:15378"/>
        <dbReference type="ChEBI" id="CHEBI:29985"/>
        <dbReference type="ChEBI" id="CHEBI:30616"/>
        <dbReference type="ChEBI" id="CHEBI:43474"/>
        <dbReference type="ChEBI" id="CHEBI:58359"/>
        <dbReference type="ChEBI" id="CHEBI:78520"/>
        <dbReference type="ChEBI" id="CHEBI:78521"/>
        <dbReference type="ChEBI" id="CHEBI:456216"/>
    </reaction>
</comment>
<reference evidence="14" key="1">
    <citation type="submission" date="2018-06" db="EMBL/GenBank/DDBJ databases">
        <authorList>
            <person name="Feng T."/>
            <person name="Jeon C.O."/>
        </authorList>
    </citation>
    <scope>NUCLEOTIDE SEQUENCE [LARGE SCALE GENOMIC DNA]</scope>
    <source>
        <strain evidence="14">S23</strain>
    </source>
</reference>
<comment type="subunit">
    <text evidence="2 11">Heterotrimer of A, B and C subunits.</text>
</comment>
<dbReference type="Gene3D" id="1.10.10.410">
    <property type="match status" value="1"/>
</dbReference>
<dbReference type="NCBIfam" id="TIGR00133">
    <property type="entry name" value="gatB"/>
    <property type="match status" value="1"/>
</dbReference>
<evidence type="ECO:0000256" key="9">
    <source>
        <dbReference type="ARBA" id="ARBA00047380"/>
    </source>
</evidence>
<gene>
    <name evidence="11 13" type="primary">gatB</name>
    <name evidence="13" type="ORF">DN412_13015</name>
</gene>